<name>A0A2S7T9H1_9FLAO</name>
<keyword evidence="1" id="KW-0812">Transmembrane</keyword>
<gene>
    <name evidence="2" type="ORF">BST99_13410</name>
</gene>
<evidence type="ECO:0000313" key="2">
    <source>
        <dbReference type="EMBL" id="PQJ16582.1"/>
    </source>
</evidence>
<feature type="transmembrane region" description="Helical" evidence="1">
    <location>
        <begin position="34"/>
        <end position="51"/>
    </location>
</feature>
<reference evidence="3" key="1">
    <citation type="submission" date="2016-11" db="EMBL/GenBank/DDBJ databases">
        <title>Trade-off between light-utilization and light-protection in marine flavobacteria.</title>
        <authorList>
            <person name="Kumagai Y."/>
            <person name="Yoshizawa S."/>
            <person name="Kogure K."/>
        </authorList>
    </citation>
    <scope>NUCLEOTIDE SEQUENCE [LARGE SCALE GENOMIC DNA]</scope>
    <source>
        <strain evidence="3">SG-18</strain>
    </source>
</reference>
<comment type="caution">
    <text evidence="2">The sequence shown here is derived from an EMBL/GenBank/DDBJ whole genome shotgun (WGS) entry which is preliminary data.</text>
</comment>
<protein>
    <submittedName>
        <fullName evidence="2">Uncharacterized protein</fullName>
    </submittedName>
</protein>
<accession>A0A2S7T9H1</accession>
<dbReference type="EMBL" id="MQVX01000001">
    <property type="protein sequence ID" value="PQJ16582.1"/>
    <property type="molecule type" value="Genomic_DNA"/>
</dbReference>
<dbReference type="RefSeq" id="WP_105002252.1">
    <property type="nucleotide sequence ID" value="NZ_MQVX01000001.1"/>
</dbReference>
<dbReference type="Proteomes" id="UP000239366">
    <property type="component" value="Unassembled WGS sequence"/>
</dbReference>
<feature type="transmembrane region" description="Helical" evidence="1">
    <location>
        <begin position="7"/>
        <end position="28"/>
    </location>
</feature>
<keyword evidence="1" id="KW-1133">Transmembrane helix</keyword>
<dbReference type="AlphaFoldDB" id="A0A2S7T9H1"/>
<sequence length="65" mass="8184">MINILRYTEYIYLVVAFFSLYRLIGIWGTESDEIYLFLFFFVVSLGMFFFRRNFRRKFEKRNKEK</sequence>
<evidence type="ECO:0000256" key="1">
    <source>
        <dbReference type="SAM" id="Phobius"/>
    </source>
</evidence>
<keyword evidence="3" id="KW-1185">Reference proteome</keyword>
<dbReference type="OrthoDB" id="1151040at2"/>
<organism evidence="2 3">
    <name type="scientific">Aureicoccus marinus</name>
    <dbReference type="NCBI Taxonomy" id="754435"/>
    <lineage>
        <taxon>Bacteria</taxon>
        <taxon>Pseudomonadati</taxon>
        <taxon>Bacteroidota</taxon>
        <taxon>Flavobacteriia</taxon>
        <taxon>Flavobacteriales</taxon>
        <taxon>Flavobacteriaceae</taxon>
        <taxon>Aureicoccus</taxon>
    </lineage>
</organism>
<proteinExistence type="predicted"/>
<evidence type="ECO:0000313" key="3">
    <source>
        <dbReference type="Proteomes" id="UP000239366"/>
    </source>
</evidence>
<keyword evidence="1" id="KW-0472">Membrane</keyword>